<dbReference type="GO" id="GO:0004555">
    <property type="term" value="F:alpha,alpha-trehalase activity"/>
    <property type="evidence" value="ECO:0007669"/>
    <property type="project" value="UniProtKB-EC"/>
</dbReference>
<dbReference type="AlphaFoldDB" id="R0KZG8"/>
<feature type="region of interest" description="Disordered" evidence="6">
    <location>
        <begin position="593"/>
        <end position="613"/>
    </location>
</feature>
<evidence type="ECO:0000256" key="6">
    <source>
        <dbReference type="SAM" id="MobiDB-lite"/>
    </source>
</evidence>
<evidence type="ECO:0000256" key="5">
    <source>
        <dbReference type="SAM" id="Coils"/>
    </source>
</evidence>
<keyword evidence="2 4" id="KW-0378">Hydrolase</keyword>
<protein>
    <recommendedName>
        <fullName evidence="4">Trehalase</fullName>
        <ecNumber evidence="4">3.2.1.28</ecNumber>
    </recommendedName>
    <alternativeName>
        <fullName evidence="4">Alpha-trehalose glucohydrolase</fullName>
    </alternativeName>
</protein>
<dbReference type="PANTHER" id="PTHR23403:SF1">
    <property type="entry name" value="TREHALASE"/>
    <property type="match status" value="1"/>
</dbReference>
<keyword evidence="8" id="KW-1185">Reference proteome</keyword>
<reference evidence="7 8" key="1">
    <citation type="journal article" date="2013" name="BMC Genomics">
        <title>Comparative genomics of parasitic silkworm microsporidia reveal an association between genome expansion and host adaptation.</title>
        <authorList>
            <person name="Pan G."/>
            <person name="Xu J."/>
            <person name="Li T."/>
            <person name="Xia Q."/>
            <person name="Liu S.L."/>
            <person name="Zhang G."/>
            <person name="Li S."/>
            <person name="Li C."/>
            <person name="Liu H."/>
            <person name="Yang L."/>
            <person name="Liu T."/>
            <person name="Zhang X."/>
            <person name="Wu Z."/>
            <person name="Fan W."/>
            <person name="Dang X."/>
            <person name="Xiang H."/>
            <person name="Tao M."/>
            <person name="Li Y."/>
            <person name="Hu J."/>
            <person name="Li Z."/>
            <person name="Lin L."/>
            <person name="Luo J."/>
            <person name="Geng L."/>
            <person name="Wang L."/>
            <person name="Long M."/>
            <person name="Wan Y."/>
            <person name="He N."/>
            <person name="Zhang Z."/>
            <person name="Lu C."/>
            <person name="Keeling P.J."/>
            <person name="Wang J."/>
            <person name="Xiang Z."/>
            <person name="Zhou Z."/>
        </authorList>
    </citation>
    <scope>NUCLEOTIDE SEQUENCE [LARGE SCALE GENOMIC DNA]</scope>
    <source>
        <strain evidence="8">CQ1 / CVCC 102059</strain>
    </source>
</reference>
<dbReference type="InterPro" id="IPR018232">
    <property type="entry name" value="Glyco_hydro_37_CS"/>
</dbReference>
<dbReference type="STRING" id="578461.R0KZG8"/>
<dbReference type="InterPro" id="IPR012341">
    <property type="entry name" value="6hp_glycosidase-like_sf"/>
</dbReference>
<evidence type="ECO:0000256" key="3">
    <source>
        <dbReference type="ARBA" id="ARBA00023295"/>
    </source>
</evidence>
<comment type="similarity">
    <text evidence="1 4">Belongs to the glycosyl hydrolase 37 family.</text>
</comment>
<dbReference type="Proteomes" id="UP000016927">
    <property type="component" value="Unassembled WGS sequence"/>
</dbReference>
<dbReference type="Gene3D" id="1.50.10.10">
    <property type="match status" value="1"/>
</dbReference>
<dbReference type="OrthoDB" id="3542292at2759"/>
<evidence type="ECO:0000313" key="7">
    <source>
        <dbReference type="EMBL" id="EOB15602.1"/>
    </source>
</evidence>
<evidence type="ECO:0000256" key="1">
    <source>
        <dbReference type="ARBA" id="ARBA00005615"/>
    </source>
</evidence>
<sequence length="613" mass="72548">MKLSFIMSSIIGITAINHYLHDPDYDDISFIIQLIDRRGKDSKTFVDQYLKQDFKDVVTEFKTLMEENNLNVGEMKKNFIEGKADPIDLVSEEFLEKLTVFIGNNFEVDITSFTTGDILQNEKPSWYEKLDEDLKKVADRVFFLWTVYGKTAAKVSTDRTTKVHIDGIFFIPGGRFVELYYWDSYWILIGLLESNMEHHAFDMVNCFVQLIETFGYVPNGTRYYYLNRTQPPVFCQMLYRLYNHTQDDKIKKFILTRGLAAAEVEYNFFMKNRRVQHDDYKDKMLNMYYIDSELPRYESYKEDMETLRKSDRKDKRVIFSNLWTGAESGWDFSSRWFSDGKKLENIVITSMIPVDLNAFMLENERILAELNKEITEKSDEINQKIEDYETNRANRWKDMNEVLFNDKVGCWNDYNFDLKTHNDRRFYFSNIMPLFYSYDLLKDKNMIFNILRTYSKSLFGHEGGVPCSGDEIDFPDAKEQWDFPNVWPLHVQMLVEFLQKINEDEMAYHVGRSFFNSVVSFGDKDNIIFMEKYDCRKIGKIGGGGEYHNQQGFGWTNGTTIFLLNYYGNRFNEEFDHEKSYQSIREQLMKDNSIESSESQENNMMGSMELPTK</sequence>
<evidence type="ECO:0000256" key="4">
    <source>
        <dbReference type="RuleBase" id="RU361180"/>
    </source>
</evidence>
<organism evidence="7 8">
    <name type="scientific">Nosema bombycis (strain CQ1 / CVCC 102059)</name>
    <name type="common">Microsporidian parasite</name>
    <name type="synonym">Pebrine of silkworm</name>
    <dbReference type="NCBI Taxonomy" id="578461"/>
    <lineage>
        <taxon>Eukaryota</taxon>
        <taxon>Fungi</taxon>
        <taxon>Fungi incertae sedis</taxon>
        <taxon>Microsporidia</taxon>
        <taxon>Nosematidae</taxon>
        <taxon>Nosema</taxon>
    </lineage>
</organism>
<dbReference type="EMBL" id="KB908910">
    <property type="protein sequence ID" value="EOB15602.1"/>
    <property type="molecule type" value="Genomic_DNA"/>
</dbReference>
<dbReference type="PANTHER" id="PTHR23403">
    <property type="entry name" value="TREHALASE"/>
    <property type="match status" value="1"/>
</dbReference>
<feature type="compositionally biased region" description="Low complexity" evidence="6">
    <location>
        <begin position="594"/>
        <end position="613"/>
    </location>
</feature>
<dbReference type="HOGENOM" id="CLU_006451_4_0_1"/>
<dbReference type="PROSITE" id="PS00927">
    <property type="entry name" value="TREHALASE_1"/>
    <property type="match status" value="1"/>
</dbReference>
<dbReference type="InterPro" id="IPR001661">
    <property type="entry name" value="Glyco_hydro_37"/>
</dbReference>
<dbReference type="Pfam" id="PF01204">
    <property type="entry name" value="Trehalase"/>
    <property type="match status" value="1"/>
</dbReference>
<name>R0KZG8_NOSB1</name>
<dbReference type="GO" id="GO:0005993">
    <property type="term" value="P:trehalose catabolic process"/>
    <property type="evidence" value="ECO:0007669"/>
    <property type="project" value="TreeGrafter"/>
</dbReference>
<dbReference type="EC" id="3.2.1.28" evidence="4"/>
<comment type="catalytic activity">
    <reaction evidence="4">
        <text>alpha,alpha-trehalose + H2O = alpha-D-glucose + beta-D-glucose</text>
        <dbReference type="Rhea" id="RHEA:32675"/>
        <dbReference type="ChEBI" id="CHEBI:15377"/>
        <dbReference type="ChEBI" id="CHEBI:15903"/>
        <dbReference type="ChEBI" id="CHEBI:16551"/>
        <dbReference type="ChEBI" id="CHEBI:17925"/>
        <dbReference type="EC" id="3.2.1.28"/>
    </reaction>
</comment>
<dbReference type="SUPFAM" id="SSF48208">
    <property type="entry name" value="Six-hairpin glycosidases"/>
    <property type="match status" value="1"/>
</dbReference>
<dbReference type="PRINTS" id="PR00744">
    <property type="entry name" value="GLHYDRLASE37"/>
</dbReference>
<proteinExistence type="inferred from homology"/>
<dbReference type="InterPro" id="IPR008928">
    <property type="entry name" value="6-hairpin_glycosidase_sf"/>
</dbReference>
<evidence type="ECO:0000256" key="2">
    <source>
        <dbReference type="ARBA" id="ARBA00022801"/>
    </source>
</evidence>
<keyword evidence="5" id="KW-0175">Coiled coil</keyword>
<keyword evidence="3 4" id="KW-0326">Glycosidase</keyword>
<accession>R0KZG8</accession>
<dbReference type="OMA" id="YMVDNHG"/>
<evidence type="ECO:0000313" key="8">
    <source>
        <dbReference type="Proteomes" id="UP000016927"/>
    </source>
</evidence>
<dbReference type="VEuPathDB" id="MicrosporidiaDB:NBO_2g0092"/>
<gene>
    <name evidence="7" type="primary">TREA</name>
    <name evidence="7" type="ORF">NBO_2g0092</name>
</gene>
<feature type="coiled-coil region" evidence="5">
    <location>
        <begin position="360"/>
        <end position="391"/>
    </location>
</feature>